<organism evidence="1 2">
    <name type="scientific">Gymnopus androsaceus JB14</name>
    <dbReference type="NCBI Taxonomy" id="1447944"/>
    <lineage>
        <taxon>Eukaryota</taxon>
        <taxon>Fungi</taxon>
        <taxon>Dikarya</taxon>
        <taxon>Basidiomycota</taxon>
        <taxon>Agaricomycotina</taxon>
        <taxon>Agaricomycetes</taxon>
        <taxon>Agaricomycetidae</taxon>
        <taxon>Agaricales</taxon>
        <taxon>Marasmiineae</taxon>
        <taxon>Omphalotaceae</taxon>
        <taxon>Gymnopus</taxon>
    </lineage>
</organism>
<accession>A0A6A4HA76</accession>
<evidence type="ECO:0000313" key="1">
    <source>
        <dbReference type="EMBL" id="KAE9394613.1"/>
    </source>
</evidence>
<evidence type="ECO:0000313" key="2">
    <source>
        <dbReference type="Proteomes" id="UP000799118"/>
    </source>
</evidence>
<dbReference type="EMBL" id="ML769546">
    <property type="protein sequence ID" value="KAE9394613.1"/>
    <property type="molecule type" value="Genomic_DNA"/>
</dbReference>
<sequence length="456" mass="50541">MTDYPSKPGSSPNFIVDKVVEKELHTSIPLVLLSPVASLLGITVAHPTMIDALGHNGTLMMDTVLRNTSTMYTVSVGGVVNSESLTTQAAVIADAYAIDNPFFELFFTPSSTVLEAWAHFILPLSRGTICINTTNPSIDPVPDAQYLTVDANISVAVAAARRISSIAVTPPFNDLITETALAESGVPSLNATDKQVKEWVLSKRVIIYAWHPLCREQLHDAKGIGWSHLSSAPGLWILKEFVIKTRQSQIHKEKVTSLRNAISQLHPHIQEHYIPILLSSANGSREIEGESIGYGTYGVYISDVIHRSITLQLKHSQMANMLTRPVSHRPGQIREESGPFVSSRRMHCSNPPFNDLITESFAEWRSSLNATTASKEWVLSKRVIIYAWHPLCREQLHDAKELGGVISPQLLVYDTQGKSYEHILGLNLRWKNCDKFEECDLATTSSTFKNIISQFC</sequence>
<proteinExistence type="predicted"/>
<dbReference type="Gene3D" id="3.30.560.10">
    <property type="entry name" value="Glucose Oxidase, domain 3"/>
    <property type="match status" value="1"/>
</dbReference>
<dbReference type="SUPFAM" id="SSF54373">
    <property type="entry name" value="FAD-linked reductases, C-terminal domain"/>
    <property type="match status" value="1"/>
</dbReference>
<dbReference type="AlphaFoldDB" id="A0A6A4HA76"/>
<protein>
    <submittedName>
        <fullName evidence="1">Uncharacterized protein</fullName>
    </submittedName>
</protein>
<dbReference type="OrthoDB" id="269227at2759"/>
<name>A0A6A4HA76_9AGAR</name>
<gene>
    <name evidence="1" type="ORF">BT96DRAFT_942993</name>
</gene>
<keyword evidence="2" id="KW-1185">Reference proteome</keyword>
<dbReference type="Proteomes" id="UP000799118">
    <property type="component" value="Unassembled WGS sequence"/>
</dbReference>
<reference evidence="1" key="1">
    <citation type="journal article" date="2019" name="Environ. Microbiol.">
        <title>Fungal ecological strategies reflected in gene transcription - a case study of two litter decomposers.</title>
        <authorList>
            <person name="Barbi F."/>
            <person name="Kohler A."/>
            <person name="Barry K."/>
            <person name="Baskaran P."/>
            <person name="Daum C."/>
            <person name="Fauchery L."/>
            <person name="Ihrmark K."/>
            <person name="Kuo A."/>
            <person name="LaButti K."/>
            <person name="Lipzen A."/>
            <person name="Morin E."/>
            <person name="Grigoriev I.V."/>
            <person name="Henrissat B."/>
            <person name="Lindahl B."/>
            <person name="Martin F."/>
        </authorList>
    </citation>
    <scope>NUCLEOTIDE SEQUENCE</scope>
    <source>
        <strain evidence="1">JB14</strain>
    </source>
</reference>